<dbReference type="EMBL" id="BAABHS010000038">
    <property type="protein sequence ID" value="GAA4989838.1"/>
    <property type="molecule type" value="Genomic_DNA"/>
</dbReference>
<evidence type="ECO:0000256" key="1">
    <source>
        <dbReference type="SAM" id="MobiDB-lite"/>
    </source>
</evidence>
<accession>A0ABP9I6E4</accession>
<organism evidence="2 3">
    <name type="scientific">Yinghuangia aomiensis</name>
    <dbReference type="NCBI Taxonomy" id="676205"/>
    <lineage>
        <taxon>Bacteria</taxon>
        <taxon>Bacillati</taxon>
        <taxon>Actinomycetota</taxon>
        <taxon>Actinomycetes</taxon>
        <taxon>Kitasatosporales</taxon>
        <taxon>Streptomycetaceae</taxon>
        <taxon>Yinghuangia</taxon>
    </lineage>
</organism>
<protein>
    <recommendedName>
        <fullName evidence="4">DUF721 domain-containing protein</fullName>
    </recommendedName>
</protein>
<reference evidence="3" key="1">
    <citation type="journal article" date="2019" name="Int. J. Syst. Evol. Microbiol.">
        <title>The Global Catalogue of Microorganisms (GCM) 10K type strain sequencing project: providing services to taxonomists for standard genome sequencing and annotation.</title>
        <authorList>
            <consortium name="The Broad Institute Genomics Platform"/>
            <consortium name="The Broad Institute Genome Sequencing Center for Infectious Disease"/>
            <person name="Wu L."/>
            <person name="Ma J."/>
        </authorList>
    </citation>
    <scope>NUCLEOTIDE SEQUENCE [LARGE SCALE GENOMIC DNA]</scope>
    <source>
        <strain evidence="3">JCM 17986</strain>
    </source>
</reference>
<evidence type="ECO:0000313" key="3">
    <source>
        <dbReference type="Proteomes" id="UP001500466"/>
    </source>
</evidence>
<proteinExistence type="predicted"/>
<keyword evidence="3" id="KW-1185">Reference proteome</keyword>
<dbReference type="Pfam" id="PF05258">
    <property type="entry name" value="DciA"/>
    <property type="match status" value="1"/>
</dbReference>
<dbReference type="Proteomes" id="UP001500466">
    <property type="component" value="Unassembled WGS sequence"/>
</dbReference>
<feature type="compositionally biased region" description="Low complexity" evidence="1">
    <location>
        <begin position="86"/>
        <end position="103"/>
    </location>
</feature>
<comment type="caution">
    <text evidence="2">The sequence shown here is derived from an EMBL/GenBank/DDBJ whole genome shotgun (WGS) entry which is preliminary data.</text>
</comment>
<feature type="region of interest" description="Disordered" evidence="1">
    <location>
        <begin position="86"/>
        <end position="117"/>
    </location>
</feature>
<sequence>MVAARAWQVLAAGAGILADWERIAPNLAGHVQAAAFDPATGRLDLRPDSASWATHLRLQTPALLQRITDHTGAATVRSIRVLSPAARTTPAAPVAATDTSTAPAPAPPAARPEPTPG</sequence>
<dbReference type="InterPro" id="IPR007922">
    <property type="entry name" value="DciA-like"/>
</dbReference>
<name>A0ABP9I6E4_9ACTN</name>
<gene>
    <name evidence="2" type="ORF">GCM10023205_71300</name>
</gene>
<feature type="compositionally biased region" description="Pro residues" evidence="1">
    <location>
        <begin position="104"/>
        <end position="117"/>
    </location>
</feature>
<evidence type="ECO:0008006" key="4">
    <source>
        <dbReference type="Google" id="ProtNLM"/>
    </source>
</evidence>
<evidence type="ECO:0000313" key="2">
    <source>
        <dbReference type="EMBL" id="GAA4989838.1"/>
    </source>
</evidence>